<evidence type="ECO:0000256" key="4">
    <source>
        <dbReference type="PROSITE-ProRule" id="PRU00335"/>
    </source>
</evidence>
<reference evidence="7" key="2">
    <citation type="submission" date="2023-01" db="EMBL/GenBank/DDBJ databases">
        <authorList>
            <person name="Sun Q."/>
            <person name="Evtushenko L."/>
        </authorList>
    </citation>
    <scope>NUCLEOTIDE SEQUENCE</scope>
    <source>
        <strain evidence="7">VKM Ac-2007</strain>
    </source>
</reference>
<dbReference type="Pfam" id="PF21597">
    <property type="entry name" value="TetR_C_43"/>
    <property type="match status" value="1"/>
</dbReference>
<dbReference type="PRINTS" id="PR00455">
    <property type="entry name" value="HTHTETR"/>
</dbReference>
<dbReference type="InterPro" id="IPR049445">
    <property type="entry name" value="TetR_SbtR-like_C"/>
</dbReference>
<dbReference type="Pfam" id="PF00440">
    <property type="entry name" value="TetR_N"/>
    <property type="match status" value="1"/>
</dbReference>
<dbReference type="RefSeq" id="WP_271217237.1">
    <property type="nucleotide sequence ID" value="NZ_BAAAVD010000003.1"/>
</dbReference>
<dbReference type="InterPro" id="IPR001647">
    <property type="entry name" value="HTH_TetR"/>
</dbReference>
<evidence type="ECO:0000313" key="7">
    <source>
        <dbReference type="EMBL" id="GLK08749.1"/>
    </source>
</evidence>
<dbReference type="GO" id="GO:0000976">
    <property type="term" value="F:transcription cis-regulatory region binding"/>
    <property type="evidence" value="ECO:0007669"/>
    <property type="project" value="TreeGrafter"/>
</dbReference>
<proteinExistence type="predicted"/>
<keyword evidence="3" id="KW-0804">Transcription</keyword>
<evidence type="ECO:0000256" key="5">
    <source>
        <dbReference type="SAM" id="MobiDB-lite"/>
    </source>
</evidence>
<dbReference type="Gene3D" id="1.10.357.10">
    <property type="entry name" value="Tetracycline Repressor, domain 2"/>
    <property type="match status" value="1"/>
</dbReference>
<sequence>MVKATETPTSAEPAMRADARRNRDRVLAAARTVFSEQGTDASLRDVARRAGVGIGTLYRHFPTREALLEALIGHGFDRLCAAADELLTAPSPGDALTTWLHDFAVGSATYRGLPASVMSGVQDEGSELHRSCVSMRAAAARLLTRAQEAGAVRSDLVIEELLTLGAAIAWANEQIPGRANLTDRLLSLTMQGIQHRQ</sequence>
<dbReference type="PANTHER" id="PTHR30055:SF234">
    <property type="entry name" value="HTH-TYPE TRANSCRIPTIONAL REGULATOR BETI"/>
    <property type="match status" value="1"/>
</dbReference>
<dbReference type="InterPro" id="IPR009057">
    <property type="entry name" value="Homeodomain-like_sf"/>
</dbReference>
<protein>
    <submittedName>
        <fullName evidence="7">TetR family transcriptional regulator</fullName>
    </submittedName>
</protein>
<reference evidence="7" key="1">
    <citation type="journal article" date="2014" name="Int. J. Syst. Evol. Microbiol.">
        <title>Complete genome sequence of Corynebacterium casei LMG S-19264T (=DSM 44701T), isolated from a smear-ripened cheese.</title>
        <authorList>
            <consortium name="US DOE Joint Genome Institute (JGI-PGF)"/>
            <person name="Walter F."/>
            <person name="Albersmeier A."/>
            <person name="Kalinowski J."/>
            <person name="Ruckert C."/>
        </authorList>
    </citation>
    <scope>NUCLEOTIDE SEQUENCE</scope>
    <source>
        <strain evidence="7">VKM Ac-2007</strain>
    </source>
</reference>
<dbReference type="PROSITE" id="PS50977">
    <property type="entry name" value="HTH_TETR_2"/>
    <property type="match status" value="1"/>
</dbReference>
<accession>A0A9W6I0F4</accession>
<dbReference type="Proteomes" id="UP001143474">
    <property type="component" value="Unassembled WGS sequence"/>
</dbReference>
<keyword evidence="8" id="KW-1185">Reference proteome</keyword>
<dbReference type="SUPFAM" id="SSF46689">
    <property type="entry name" value="Homeodomain-like"/>
    <property type="match status" value="1"/>
</dbReference>
<evidence type="ECO:0000256" key="1">
    <source>
        <dbReference type="ARBA" id="ARBA00023015"/>
    </source>
</evidence>
<feature type="compositionally biased region" description="Polar residues" evidence="5">
    <location>
        <begin position="1"/>
        <end position="10"/>
    </location>
</feature>
<comment type="caution">
    <text evidence="7">The sequence shown here is derived from an EMBL/GenBank/DDBJ whole genome shotgun (WGS) entry which is preliminary data.</text>
</comment>
<feature type="domain" description="HTH tetR-type" evidence="6">
    <location>
        <begin position="20"/>
        <end position="79"/>
    </location>
</feature>
<dbReference type="GO" id="GO:0003700">
    <property type="term" value="F:DNA-binding transcription factor activity"/>
    <property type="evidence" value="ECO:0007669"/>
    <property type="project" value="TreeGrafter"/>
</dbReference>
<dbReference type="EMBL" id="BSEV01000003">
    <property type="protein sequence ID" value="GLK08749.1"/>
    <property type="molecule type" value="Genomic_DNA"/>
</dbReference>
<keyword evidence="2 4" id="KW-0238">DNA-binding</keyword>
<gene>
    <name evidence="7" type="ORF">GCM10017600_21540</name>
</gene>
<dbReference type="PANTHER" id="PTHR30055">
    <property type="entry name" value="HTH-TYPE TRANSCRIPTIONAL REGULATOR RUTR"/>
    <property type="match status" value="1"/>
</dbReference>
<feature type="DNA-binding region" description="H-T-H motif" evidence="4">
    <location>
        <begin position="42"/>
        <end position="61"/>
    </location>
</feature>
<evidence type="ECO:0000259" key="6">
    <source>
        <dbReference type="PROSITE" id="PS50977"/>
    </source>
</evidence>
<organism evidence="7 8">
    <name type="scientific">Streptosporangium carneum</name>
    <dbReference type="NCBI Taxonomy" id="47481"/>
    <lineage>
        <taxon>Bacteria</taxon>
        <taxon>Bacillati</taxon>
        <taxon>Actinomycetota</taxon>
        <taxon>Actinomycetes</taxon>
        <taxon>Streptosporangiales</taxon>
        <taxon>Streptosporangiaceae</taxon>
        <taxon>Streptosporangium</taxon>
    </lineage>
</organism>
<evidence type="ECO:0000256" key="2">
    <source>
        <dbReference type="ARBA" id="ARBA00023125"/>
    </source>
</evidence>
<evidence type="ECO:0000313" key="8">
    <source>
        <dbReference type="Proteomes" id="UP001143474"/>
    </source>
</evidence>
<dbReference type="SUPFAM" id="SSF48498">
    <property type="entry name" value="Tetracyclin repressor-like, C-terminal domain"/>
    <property type="match status" value="1"/>
</dbReference>
<name>A0A9W6I0F4_9ACTN</name>
<dbReference type="AlphaFoldDB" id="A0A9W6I0F4"/>
<dbReference type="InterPro" id="IPR050109">
    <property type="entry name" value="HTH-type_TetR-like_transc_reg"/>
</dbReference>
<keyword evidence="1" id="KW-0805">Transcription regulation</keyword>
<feature type="region of interest" description="Disordered" evidence="5">
    <location>
        <begin position="1"/>
        <end position="22"/>
    </location>
</feature>
<evidence type="ECO:0000256" key="3">
    <source>
        <dbReference type="ARBA" id="ARBA00023163"/>
    </source>
</evidence>
<dbReference type="InterPro" id="IPR036271">
    <property type="entry name" value="Tet_transcr_reg_TetR-rel_C_sf"/>
</dbReference>